<dbReference type="PANTHER" id="PTHR37984">
    <property type="entry name" value="PROTEIN CBG26694"/>
    <property type="match status" value="1"/>
</dbReference>
<evidence type="ECO:0000259" key="1">
    <source>
        <dbReference type="PROSITE" id="PS50878"/>
    </source>
</evidence>
<evidence type="ECO:0000313" key="2">
    <source>
        <dbReference type="EMBL" id="RVW29901.1"/>
    </source>
</evidence>
<comment type="caution">
    <text evidence="2">The sequence shown here is derived from an EMBL/GenBank/DDBJ whole genome shotgun (WGS) entry which is preliminary data.</text>
</comment>
<proteinExistence type="predicted"/>
<dbReference type="InterPro" id="IPR000477">
    <property type="entry name" value="RT_dom"/>
</dbReference>
<dbReference type="InterPro" id="IPR043502">
    <property type="entry name" value="DNA/RNA_pol_sf"/>
</dbReference>
<dbReference type="InterPro" id="IPR050951">
    <property type="entry name" value="Retrovirus_Pol_polyprotein"/>
</dbReference>
<dbReference type="Gene3D" id="3.30.70.270">
    <property type="match status" value="2"/>
</dbReference>
<dbReference type="PROSITE" id="PS50878">
    <property type="entry name" value="RT_POL"/>
    <property type="match status" value="1"/>
</dbReference>
<protein>
    <submittedName>
        <fullName evidence="2">Retrovirus-related Pol polyprotein from transposon 17.6</fullName>
    </submittedName>
</protein>
<dbReference type="EMBL" id="QGNW01001822">
    <property type="protein sequence ID" value="RVW29901.1"/>
    <property type="molecule type" value="Genomic_DNA"/>
</dbReference>
<dbReference type="CDD" id="cd01647">
    <property type="entry name" value="RT_LTR"/>
    <property type="match status" value="1"/>
</dbReference>
<dbReference type="Proteomes" id="UP000288805">
    <property type="component" value="Unassembled WGS sequence"/>
</dbReference>
<dbReference type="SUPFAM" id="SSF56672">
    <property type="entry name" value="DNA/RNA polymerases"/>
    <property type="match status" value="1"/>
</dbReference>
<dbReference type="PANTHER" id="PTHR37984:SF5">
    <property type="entry name" value="PROTEIN NYNRIN-LIKE"/>
    <property type="match status" value="1"/>
</dbReference>
<name>A0A438D388_VITVI</name>
<evidence type="ECO:0000313" key="3">
    <source>
        <dbReference type="Proteomes" id="UP000288805"/>
    </source>
</evidence>
<sequence>MPFGLKNANATYQRLMTKTFKPLIGRTMKVYIDDIVVKSGTRAEHVQHLEETFRLMQAYNMKLNLAKCVFCIRVGKFLGFMVTQRGIEVNIDQIKTILETLAPSTKKELQRLTGCLAALGHFINGFIDKLRHFFLMLRGASTFGWTDECKQTFEVVKL</sequence>
<feature type="domain" description="Reverse transcriptase" evidence="1">
    <location>
        <begin position="1"/>
        <end position="82"/>
    </location>
</feature>
<gene>
    <name evidence="2" type="primary">pol_1233</name>
    <name evidence="2" type="ORF">CK203_108039</name>
</gene>
<reference evidence="2 3" key="1">
    <citation type="journal article" date="2018" name="PLoS Genet.">
        <title>Population sequencing reveals clonal diversity and ancestral inbreeding in the grapevine cultivar Chardonnay.</title>
        <authorList>
            <person name="Roach M.J."/>
            <person name="Johnson D.L."/>
            <person name="Bohlmann J."/>
            <person name="van Vuuren H.J."/>
            <person name="Jones S.J."/>
            <person name="Pretorius I.S."/>
            <person name="Schmidt S.A."/>
            <person name="Borneman A.R."/>
        </authorList>
    </citation>
    <scope>NUCLEOTIDE SEQUENCE [LARGE SCALE GENOMIC DNA]</scope>
    <source>
        <strain evidence="3">cv. Chardonnay</strain>
        <tissue evidence="2">Leaf</tissue>
    </source>
</reference>
<dbReference type="Pfam" id="PF00078">
    <property type="entry name" value="RVT_1"/>
    <property type="match status" value="1"/>
</dbReference>
<organism evidence="2 3">
    <name type="scientific">Vitis vinifera</name>
    <name type="common">Grape</name>
    <dbReference type="NCBI Taxonomy" id="29760"/>
    <lineage>
        <taxon>Eukaryota</taxon>
        <taxon>Viridiplantae</taxon>
        <taxon>Streptophyta</taxon>
        <taxon>Embryophyta</taxon>
        <taxon>Tracheophyta</taxon>
        <taxon>Spermatophyta</taxon>
        <taxon>Magnoliopsida</taxon>
        <taxon>eudicotyledons</taxon>
        <taxon>Gunneridae</taxon>
        <taxon>Pentapetalae</taxon>
        <taxon>rosids</taxon>
        <taxon>Vitales</taxon>
        <taxon>Vitaceae</taxon>
        <taxon>Viteae</taxon>
        <taxon>Vitis</taxon>
    </lineage>
</organism>
<dbReference type="AlphaFoldDB" id="A0A438D388"/>
<accession>A0A438D388</accession>
<dbReference type="InterPro" id="IPR043128">
    <property type="entry name" value="Rev_trsase/Diguanyl_cyclase"/>
</dbReference>